<dbReference type="EMBL" id="SDMP01000002">
    <property type="protein sequence ID" value="RYR74527.1"/>
    <property type="molecule type" value="Genomic_DNA"/>
</dbReference>
<proteinExistence type="predicted"/>
<dbReference type="GO" id="GO:0044877">
    <property type="term" value="F:protein-containing complex binding"/>
    <property type="evidence" value="ECO:0007669"/>
    <property type="project" value="TreeGrafter"/>
</dbReference>
<gene>
    <name evidence="1" type="ORF">Ahy_A02g009265</name>
</gene>
<dbReference type="Gene3D" id="3.40.50.720">
    <property type="entry name" value="NAD(P)-binding Rossmann-like Domain"/>
    <property type="match status" value="1"/>
</dbReference>
<evidence type="ECO:0000313" key="1">
    <source>
        <dbReference type="EMBL" id="RYR74527.1"/>
    </source>
</evidence>
<dbReference type="PANTHER" id="PTHR12126:SF16">
    <property type="entry name" value="MIOREX COMPLEX COMPONENT 2"/>
    <property type="match status" value="1"/>
</dbReference>
<dbReference type="AlphaFoldDB" id="A0A445EGH0"/>
<protein>
    <recommendedName>
        <fullName evidence="3">NAD-dependent epimerase/dehydratase domain-containing protein</fullName>
    </recommendedName>
</protein>
<comment type="caution">
    <text evidence="1">The sequence shown here is derived from an EMBL/GenBank/DDBJ whole genome shotgun (WGS) entry which is preliminary data.</text>
</comment>
<reference evidence="1 2" key="1">
    <citation type="submission" date="2019-01" db="EMBL/GenBank/DDBJ databases">
        <title>Sequencing of cultivated peanut Arachis hypogaea provides insights into genome evolution and oil improvement.</title>
        <authorList>
            <person name="Chen X."/>
        </authorList>
    </citation>
    <scope>NUCLEOTIDE SEQUENCE [LARGE SCALE GENOMIC DNA]</scope>
    <source>
        <strain evidence="2">cv. Fuhuasheng</strain>
        <tissue evidence="1">Leaves</tissue>
    </source>
</reference>
<organism evidence="1 2">
    <name type="scientific">Arachis hypogaea</name>
    <name type="common">Peanut</name>
    <dbReference type="NCBI Taxonomy" id="3818"/>
    <lineage>
        <taxon>Eukaryota</taxon>
        <taxon>Viridiplantae</taxon>
        <taxon>Streptophyta</taxon>
        <taxon>Embryophyta</taxon>
        <taxon>Tracheophyta</taxon>
        <taxon>Spermatophyta</taxon>
        <taxon>Magnoliopsida</taxon>
        <taxon>eudicotyledons</taxon>
        <taxon>Gunneridae</taxon>
        <taxon>Pentapetalae</taxon>
        <taxon>rosids</taxon>
        <taxon>fabids</taxon>
        <taxon>Fabales</taxon>
        <taxon>Fabaceae</taxon>
        <taxon>Papilionoideae</taxon>
        <taxon>50 kb inversion clade</taxon>
        <taxon>dalbergioids sensu lato</taxon>
        <taxon>Dalbergieae</taxon>
        <taxon>Pterocarpus clade</taxon>
        <taxon>Arachis</taxon>
    </lineage>
</organism>
<dbReference type="STRING" id="3818.A0A445EGH0"/>
<dbReference type="SUPFAM" id="SSF51735">
    <property type="entry name" value="NAD(P)-binding Rossmann-fold domains"/>
    <property type="match status" value="1"/>
</dbReference>
<dbReference type="InterPro" id="IPR036291">
    <property type="entry name" value="NAD(P)-bd_dom_sf"/>
</dbReference>
<name>A0A445EGH0_ARAHY</name>
<keyword evidence="2" id="KW-1185">Reference proteome</keyword>
<evidence type="ECO:0008006" key="3">
    <source>
        <dbReference type="Google" id="ProtNLM"/>
    </source>
</evidence>
<accession>A0A445EGH0</accession>
<evidence type="ECO:0000313" key="2">
    <source>
        <dbReference type="Proteomes" id="UP000289738"/>
    </source>
</evidence>
<dbReference type="InterPro" id="IPR051207">
    <property type="entry name" value="ComplexI_NDUFA9_subunit"/>
</dbReference>
<sequence>MYSPSEAPLLAGSSSLIEFVAPPPSSLRSRRHLVIVPLLNSLSLSLRHYCSRQRACTFTKHSNEVDEPFKVEEAEMVNIPPPSIDKLLVLGGNGFVGLHICREDLDRGLSVASLSRYRRSSLHDSWATSVIWYKGDSLKEAFNGVTAIKKCSNKIDLTLKLSPCGDEKEEEMRKKLKMSLSVIKDGSITYM</sequence>
<dbReference type="GO" id="GO:0005739">
    <property type="term" value="C:mitochondrion"/>
    <property type="evidence" value="ECO:0007669"/>
    <property type="project" value="TreeGrafter"/>
</dbReference>
<dbReference type="PANTHER" id="PTHR12126">
    <property type="entry name" value="NADH-UBIQUINONE OXIDOREDUCTASE 39 KDA SUBUNIT-RELATED"/>
    <property type="match status" value="1"/>
</dbReference>
<dbReference type="Proteomes" id="UP000289738">
    <property type="component" value="Chromosome A02"/>
</dbReference>